<comment type="caution">
    <text evidence="3">The sequence shown here is derived from an EMBL/GenBank/DDBJ whole genome shotgun (WGS) entry which is preliminary data.</text>
</comment>
<accession>A0A3A1N6R0</accession>
<dbReference type="EMBL" id="QXFH01000071">
    <property type="protein sequence ID" value="RIV34322.1"/>
    <property type="molecule type" value="Genomic_DNA"/>
</dbReference>
<keyword evidence="1" id="KW-0812">Transmembrane</keyword>
<proteinExistence type="predicted"/>
<evidence type="ECO:0000313" key="4">
    <source>
        <dbReference type="Proteomes" id="UP000266067"/>
    </source>
</evidence>
<name>A0A3A1N6R0_9FLAO</name>
<protein>
    <submittedName>
        <fullName evidence="3">MCE family protein</fullName>
    </submittedName>
</protein>
<reference evidence="3 4" key="1">
    <citation type="submission" date="2018-08" db="EMBL/GenBank/DDBJ databases">
        <title>Proposal of Muricauda 72 sp.nov. and Muricauda NH166 sp.nov., isolated from seawater.</title>
        <authorList>
            <person name="Cheng H."/>
            <person name="Wu Y.-H."/>
            <person name="Guo L.-L."/>
            <person name="Xu X.-W."/>
        </authorList>
    </citation>
    <scope>NUCLEOTIDE SEQUENCE [LARGE SCALE GENOMIC DNA]</scope>
    <source>
        <strain evidence="3 4">KCTC 22173</strain>
    </source>
</reference>
<dbReference type="InterPro" id="IPR052336">
    <property type="entry name" value="MlaD_Phospholipid_Transporter"/>
</dbReference>
<evidence type="ECO:0000259" key="2">
    <source>
        <dbReference type="Pfam" id="PF02470"/>
    </source>
</evidence>
<sequence>MTTKTPMQNLKLGIFVVLGTVLLIIAAYLIGNGQSLFVKKFTVNAVFSNVNGLQVGNNVRFSGIDIGTVDNIEMQNDSTIIVYMAINKKMKAHIRSNAVATIGSDGLVGSMLVNIVPGKGQASLIEDGARLKSYSKISSQDMLNTLSVTNENAALLTSDLLKITQSLTEGKGTLGYLLNDTVMANDLKQTITNLKLSSNRVNTTLNELQKTVKAINSGDGVAGVLLSDTLSAQKVRSIIQNLEVSSNDINRMTTDLNSVIGDIKDGKGVLNKVAADTILANQLMKTMKNIEEGTEKFNENMEALKHNFLTRGYFRKLERQQKKQAKQNQ</sequence>
<organism evidence="3 4">
    <name type="scientific">Flagellimonas lutimaris</name>
    <dbReference type="NCBI Taxonomy" id="475082"/>
    <lineage>
        <taxon>Bacteria</taxon>
        <taxon>Pseudomonadati</taxon>
        <taxon>Bacteroidota</taxon>
        <taxon>Flavobacteriia</taxon>
        <taxon>Flavobacteriales</taxon>
        <taxon>Flavobacteriaceae</taxon>
        <taxon>Flagellimonas</taxon>
    </lineage>
</organism>
<dbReference type="Proteomes" id="UP000266067">
    <property type="component" value="Unassembled WGS sequence"/>
</dbReference>
<dbReference type="InterPro" id="IPR003399">
    <property type="entry name" value="Mce/MlaD"/>
</dbReference>
<keyword evidence="4" id="KW-1185">Reference proteome</keyword>
<evidence type="ECO:0000256" key="1">
    <source>
        <dbReference type="SAM" id="Phobius"/>
    </source>
</evidence>
<dbReference type="Pfam" id="PF02470">
    <property type="entry name" value="MlaD"/>
    <property type="match status" value="1"/>
</dbReference>
<dbReference type="AlphaFoldDB" id="A0A3A1N6R0"/>
<dbReference type="PANTHER" id="PTHR33371:SF4">
    <property type="entry name" value="INTERMEMBRANE PHOSPHOLIPID TRANSPORT SYSTEM BINDING PROTEIN MLAD"/>
    <property type="match status" value="1"/>
</dbReference>
<keyword evidence="1" id="KW-0472">Membrane</keyword>
<evidence type="ECO:0000313" key="3">
    <source>
        <dbReference type="EMBL" id="RIV34322.1"/>
    </source>
</evidence>
<keyword evidence="1" id="KW-1133">Transmembrane helix</keyword>
<dbReference type="OrthoDB" id="9771725at2"/>
<feature type="transmembrane region" description="Helical" evidence="1">
    <location>
        <begin position="12"/>
        <end position="31"/>
    </location>
</feature>
<gene>
    <name evidence="3" type="ORF">D2V08_09495</name>
</gene>
<dbReference type="PANTHER" id="PTHR33371">
    <property type="entry name" value="INTERMEMBRANE PHOSPHOLIPID TRANSPORT SYSTEM BINDING PROTEIN MLAD-RELATED"/>
    <property type="match status" value="1"/>
</dbReference>
<feature type="domain" description="Mce/MlaD" evidence="2">
    <location>
        <begin position="41"/>
        <end position="118"/>
    </location>
</feature>